<name>A0A0K0X708_MYCGD</name>
<dbReference type="PROSITE" id="PS50850">
    <property type="entry name" value="MFS"/>
    <property type="match status" value="1"/>
</dbReference>
<feature type="transmembrane region" description="Helical" evidence="7">
    <location>
        <begin position="375"/>
        <end position="394"/>
    </location>
</feature>
<feature type="transmembrane region" description="Helical" evidence="7">
    <location>
        <begin position="121"/>
        <end position="147"/>
    </location>
</feature>
<evidence type="ECO:0000256" key="7">
    <source>
        <dbReference type="SAM" id="Phobius"/>
    </source>
</evidence>
<proteinExistence type="predicted"/>
<dbReference type="OrthoDB" id="8953821at2"/>
<dbReference type="GO" id="GO:0022857">
    <property type="term" value="F:transmembrane transporter activity"/>
    <property type="evidence" value="ECO:0007669"/>
    <property type="project" value="InterPro"/>
</dbReference>
<sequence>MTAPPNDTADSPAPVDNPRRVSIASMIGSAVESYDFFIYGTAAAAYFGSVFFHADEPIVGVLASFATLAVGFVMRPVGGYLGGHFGDRFGRKAVLFWSLVVMGIGTVLIGVLPTYDQIGVLAPILLIVLRMVQGVGFGAEWGGAVLMAVEHAPAHRRGFFGAIPQIGIPLGLVLANGAFLLSSALFDDDWVWRAPFLASAVMVAVGIYVRLGVSESPAFNEIKDADEIHRQPALEVIRSDWRMILRIVGLRLAETGGYYVATSFVLSYVGLAAISSKTDVLTGTLVGSALGVASLPLFGALSDRIGRKPVFLIGSVFTIAFGIPMFVLINTGAFIMIVVAVALALLLSHDPIFAVESSWFSEQFPANVRSSGISLGYNGASVIVGFVPFVATLVYGAMGWLGPALLFVAMGIISTALAVRTRETAPAKTTLETPDPQVQVA</sequence>
<evidence type="ECO:0000313" key="10">
    <source>
        <dbReference type="Proteomes" id="UP000062255"/>
    </source>
</evidence>
<feature type="transmembrane region" description="Helical" evidence="7">
    <location>
        <begin position="280"/>
        <end position="298"/>
    </location>
</feature>
<dbReference type="PATRIC" id="fig|134601.6.peg.3333"/>
<dbReference type="InterPro" id="IPR020846">
    <property type="entry name" value="MFS_dom"/>
</dbReference>
<reference evidence="9 10" key="1">
    <citation type="submission" date="2015-07" db="EMBL/GenBank/DDBJ databases">
        <title>Complete genome sequence of Mycobacterium goodii X7B, a facultative thermophilic biodesulfurizing bacterium.</title>
        <authorList>
            <person name="Yu B."/>
            <person name="Li F."/>
            <person name="Xu P."/>
        </authorList>
    </citation>
    <scope>NUCLEOTIDE SEQUENCE [LARGE SCALE GENOMIC DNA]</scope>
    <source>
        <strain evidence="9 10">X7B</strain>
    </source>
</reference>
<keyword evidence="6 7" id="KW-0472">Membrane</keyword>
<dbReference type="RefSeq" id="WP_049745607.1">
    <property type="nucleotide sequence ID" value="NZ_CP012150.1"/>
</dbReference>
<evidence type="ECO:0000256" key="5">
    <source>
        <dbReference type="ARBA" id="ARBA00022989"/>
    </source>
</evidence>
<protein>
    <recommendedName>
        <fullName evidence="8">Major facilitator superfamily (MFS) profile domain-containing protein</fullName>
    </recommendedName>
</protein>
<dbReference type="Pfam" id="PF07690">
    <property type="entry name" value="MFS_1"/>
    <property type="match status" value="1"/>
</dbReference>
<feature type="transmembrane region" description="Helical" evidence="7">
    <location>
        <begin position="256"/>
        <end position="274"/>
    </location>
</feature>
<dbReference type="Proteomes" id="UP000062255">
    <property type="component" value="Chromosome"/>
</dbReference>
<gene>
    <name evidence="9" type="ORF">AFA91_16075</name>
</gene>
<dbReference type="PANTHER" id="PTHR43045">
    <property type="entry name" value="SHIKIMATE TRANSPORTER"/>
    <property type="match status" value="1"/>
</dbReference>
<evidence type="ECO:0000256" key="4">
    <source>
        <dbReference type="ARBA" id="ARBA00022692"/>
    </source>
</evidence>
<evidence type="ECO:0000259" key="8">
    <source>
        <dbReference type="PROSITE" id="PS50850"/>
    </source>
</evidence>
<keyword evidence="2" id="KW-0813">Transport</keyword>
<evidence type="ECO:0000313" key="9">
    <source>
        <dbReference type="EMBL" id="AKS33171.1"/>
    </source>
</evidence>
<dbReference type="InterPro" id="IPR036259">
    <property type="entry name" value="MFS_trans_sf"/>
</dbReference>
<feature type="transmembrane region" description="Helical" evidence="7">
    <location>
        <begin position="400"/>
        <end position="419"/>
    </location>
</feature>
<evidence type="ECO:0000256" key="3">
    <source>
        <dbReference type="ARBA" id="ARBA00022475"/>
    </source>
</evidence>
<dbReference type="Gene3D" id="1.20.1250.20">
    <property type="entry name" value="MFS general substrate transporter like domains"/>
    <property type="match status" value="2"/>
</dbReference>
<dbReference type="EMBL" id="CP012150">
    <property type="protein sequence ID" value="AKS33171.1"/>
    <property type="molecule type" value="Genomic_DNA"/>
</dbReference>
<organism evidence="9 10">
    <name type="scientific">Mycolicibacterium goodii</name>
    <name type="common">Mycobacterium goodii</name>
    <dbReference type="NCBI Taxonomy" id="134601"/>
    <lineage>
        <taxon>Bacteria</taxon>
        <taxon>Bacillati</taxon>
        <taxon>Actinomycetota</taxon>
        <taxon>Actinomycetes</taxon>
        <taxon>Mycobacteriales</taxon>
        <taxon>Mycobacteriaceae</taxon>
        <taxon>Mycolicibacterium</taxon>
    </lineage>
</organism>
<accession>A0A0K0X708</accession>
<evidence type="ECO:0000256" key="2">
    <source>
        <dbReference type="ARBA" id="ARBA00022448"/>
    </source>
</evidence>
<comment type="subcellular location">
    <subcellularLocation>
        <location evidence="1">Cell membrane</location>
        <topology evidence="1">Multi-pass membrane protein</topology>
    </subcellularLocation>
</comment>
<dbReference type="GO" id="GO:0005886">
    <property type="term" value="C:plasma membrane"/>
    <property type="evidence" value="ECO:0007669"/>
    <property type="project" value="UniProtKB-SubCell"/>
</dbReference>
<keyword evidence="3" id="KW-1003">Cell membrane</keyword>
<dbReference type="STRING" id="134601.AFA91_16075"/>
<dbReference type="KEGG" id="mgo:AFA91_16075"/>
<dbReference type="AlphaFoldDB" id="A0A0K0X708"/>
<dbReference type="CDD" id="cd17369">
    <property type="entry name" value="MFS_ShiA_like"/>
    <property type="match status" value="1"/>
</dbReference>
<dbReference type="SUPFAM" id="SSF103473">
    <property type="entry name" value="MFS general substrate transporter"/>
    <property type="match status" value="1"/>
</dbReference>
<feature type="transmembrane region" description="Helical" evidence="7">
    <location>
        <begin position="310"/>
        <end position="329"/>
    </location>
</feature>
<evidence type="ECO:0000256" key="1">
    <source>
        <dbReference type="ARBA" id="ARBA00004651"/>
    </source>
</evidence>
<keyword evidence="4 7" id="KW-0812">Transmembrane</keyword>
<feature type="transmembrane region" description="Helical" evidence="7">
    <location>
        <begin position="335"/>
        <end position="355"/>
    </location>
</feature>
<feature type="domain" description="Major facilitator superfamily (MFS) profile" evidence="8">
    <location>
        <begin position="21"/>
        <end position="426"/>
    </location>
</feature>
<feature type="transmembrane region" description="Helical" evidence="7">
    <location>
        <begin position="192"/>
        <end position="213"/>
    </location>
</feature>
<feature type="transmembrane region" description="Helical" evidence="7">
    <location>
        <begin position="159"/>
        <end position="186"/>
    </location>
</feature>
<evidence type="ECO:0000256" key="6">
    <source>
        <dbReference type="ARBA" id="ARBA00023136"/>
    </source>
</evidence>
<feature type="transmembrane region" description="Helical" evidence="7">
    <location>
        <begin position="94"/>
        <end position="115"/>
    </location>
</feature>
<dbReference type="PANTHER" id="PTHR43045:SF1">
    <property type="entry name" value="SHIKIMATE TRANSPORTER"/>
    <property type="match status" value="1"/>
</dbReference>
<feature type="transmembrane region" description="Helical" evidence="7">
    <location>
        <begin position="60"/>
        <end position="82"/>
    </location>
</feature>
<keyword evidence="5 7" id="KW-1133">Transmembrane helix</keyword>
<dbReference type="InterPro" id="IPR011701">
    <property type="entry name" value="MFS"/>
</dbReference>